<organism>
    <name type="scientific">Pediculus humanus subsp. corporis</name>
    <name type="common">Body louse</name>
    <dbReference type="NCBI Taxonomy" id="121224"/>
    <lineage>
        <taxon>Eukaryota</taxon>
        <taxon>Metazoa</taxon>
        <taxon>Ecdysozoa</taxon>
        <taxon>Arthropoda</taxon>
        <taxon>Hexapoda</taxon>
        <taxon>Insecta</taxon>
        <taxon>Pterygota</taxon>
        <taxon>Neoptera</taxon>
        <taxon>Paraneoptera</taxon>
        <taxon>Psocodea</taxon>
        <taxon>Troctomorpha</taxon>
        <taxon>Phthiraptera</taxon>
        <taxon>Anoplura</taxon>
        <taxon>Pediculidae</taxon>
        <taxon>Pediculus</taxon>
    </lineage>
</organism>
<dbReference type="GeneID" id="8236562"/>
<evidence type="ECO:0000313" key="3">
    <source>
        <dbReference type="EnsemblMetazoa" id="PHUM161500-PA"/>
    </source>
</evidence>
<feature type="region of interest" description="Disordered" evidence="1">
    <location>
        <begin position="213"/>
        <end position="248"/>
    </location>
</feature>
<dbReference type="CTD" id="8236562"/>
<dbReference type="Proteomes" id="UP000009046">
    <property type="component" value="Unassembled WGS sequence"/>
</dbReference>
<dbReference type="STRING" id="121224.E0VFM0"/>
<reference evidence="2" key="1">
    <citation type="submission" date="2007-04" db="EMBL/GenBank/DDBJ databases">
        <title>Annotation of Pediculus humanus corporis strain USDA.</title>
        <authorList>
            <person name="Kirkness E."/>
            <person name="Hannick L."/>
            <person name="Hass B."/>
            <person name="Bruggner R."/>
            <person name="Lawson D."/>
            <person name="Bidwell S."/>
            <person name="Joardar V."/>
            <person name="Caler E."/>
            <person name="Walenz B."/>
            <person name="Inman J."/>
            <person name="Schobel S."/>
            <person name="Galinsky K."/>
            <person name="Amedeo P."/>
            <person name="Strausberg R."/>
        </authorList>
    </citation>
    <scope>NUCLEOTIDE SEQUENCE</scope>
    <source>
        <strain evidence="2">USDA</strain>
    </source>
</reference>
<gene>
    <name evidence="3" type="primary">8236562</name>
    <name evidence="2" type="ORF">Phum_PHUM161500</name>
</gene>
<evidence type="ECO:0000313" key="2">
    <source>
        <dbReference type="EMBL" id="EEB12176.1"/>
    </source>
</evidence>
<feature type="region of interest" description="Disordered" evidence="1">
    <location>
        <begin position="42"/>
        <end position="62"/>
    </location>
</feature>
<dbReference type="EMBL" id="DS235116">
    <property type="protein sequence ID" value="EEB12176.1"/>
    <property type="molecule type" value="Genomic_DNA"/>
</dbReference>
<dbReference type="eggNOG" id="ENOG502SC0N">
    <property type="taxonomic scope" value="Eukaryota"/>
</dbReference>
<dbReference type="EMBL" id="AAZO01001883">
    <property type="status" value="NOT_ANNOTATED_CDS"/>
    <property type="molecule type" value="Genomic_DNA"/>
</dbReference>
<evidence type="ECO:0000256" key="1">
    <source>
        <dbReference type="SAM" id="MobiDB-lite"/>
    </source>
</evidence>
<dbReference type="HOGENOM" id="CLU_666168_0_0_1"/>
<dbReference type="AlphaFoldDB" id="E0VFM0"/>
<proteinExistence type="predicted"/>
<evidence type="ECO:0000313" key="4">
    <source>
        <dbReference type="Proteomes" id="UP000009046"/>
    </source>
</evidence>
<feature type="compositionally biased region" description="Polar residues" evidence="1">
    <location>
        <begin position="238"/>
        <end position="248"/>
    </location>
</feature>
<keyword evidence="4" id="KW-1185">Reference proteome</keyword>
<accession>E0VFM0</accession>
<sequence>MACGEPSKAYVKQMEIAICQLCGGNMKSCGKQDGDINYQKQIDPPPATCDTKKKLKKSPVPHPKEFYTSNPIPLIVHTPLLEYRVTSEVRGKPSNQPGVYYIMNHGFMERSDVMEWVNKKKRMSQMRRSWVGDGNYIETHPEMLHFYGNTTHLFTKNPNKPYGDLPEPIPAYMQIIPEYRYDEQEQSDAQKKCKSTGEKKVAPLQLCIPIPVSSERKDTNSKNTGGGPTTTPTTTTTQTKPDCSTGNKTETQTGGIASCLPVGGCPPPVKMMLCLPCPPPDCLAEAASSANQGPCPRSKPRDYTYRCESRELRGGNLYVCCQCNKRNGLQHDCPRTPCQGRPPCLVKPWPDCWPSGGCHGIDYSRERGYKRIDPCRNQRLLFDNKVCRPPGGTKADCGGNMMVVVCPPPPCNN</sequence>
<dbReference type="RefSeq" id="XP_002424914.1">
    <property type="nucleotide sequence ID" value="XM_002424869.1"/>
</dbReference>
<dbReference type="InParanoid" id="E0VFM0"/>
<protein>
    <submittedName>
        <fullName evidence="2 3">Uncharacterized protein</fullName>
    </submittedName>
</protein>
<dbReference type="OrthoDB" id="6611808at2759"/>
<name>E0VFM0_PEDHC</name>
<dbReference type="VEuPathDB" id="VectorBase:PHUM161500"/>
<dbReference type="KEGG" id="phu:Phum_PHUM161500"/>
<reference evidence="3" key="3">
    <citation type="submission" date="2021-02" db="UniProtKB">
        <authorList>
            <consortium name="EnsemblMetazoa"/>
        </authorList>
    </citation>
    <scope>IDENTIFICATION</scope>
    <source>
        <strain evidence="3">USDA</strain>
    </source>
</reference>
<reference evidence="2" key="2">
    <citation type="submission" date="2007-04" db="EMBL/GenBank/DDBJ databases">
        <title>The genome of the human body louse.</title>
        <authorList>
            <consortium name="The Human Body Louse Genome Consortium"/>
            <person name="Kirkness E."/>
            <person name="Walenz B."/>
            <person name="Hass B."/>
            <person name="Bruggner R."/>
            <person name="Strausberg R."/>
        </authorList>
    </citation>
    <scope>NUCLEOTIDE SEQUENCE</scope>
    <source>
        <strain evidence="2">USDA</strain>
    </source>
</reference>
<dbReference type="EnsemblMetazoa" id="PHUM161500-RA">
    <property type="protein sequence ID" value="PHUM161500-PA"/>
    <property type="gene ID" value="PHUM161500"/>
</dbReference>